<evidence type="ECO:0000256" key="5">
    <source>
        <dbReference type="ARBA" id="ARBA00038063"/>
    </source>
</evidence>
<dbReference type="RefSeq" id="WP_005869551.1">
    <property type="nucleotide sequence ID" value="NZ_ACYG01000009.1"/>
</dbReference>
<comment type="subcellular location">
    <subcellularLocation>
        <location evidence="7">Cytoplasm</location>
    </subcellularLocation>
</comment>
<dbReference type="HAMAP" id="MF_00083">
    <property type="entry name" value="Pept_tRNA_hydro_bact"/>
    <property type="match status" value="1"/>
</dbReference>
<accession>C8PEQ4</accession>
<feature type="binding site" evidence="7">
    <location>
        <position position="107"/>
    </location>
    <ligand>
        <name>tRNA</name>
        <dbReference type="ChEBI" id="CHEBI:17843"/>
    </ligand>
</feature>
<comment type="function">
    <text evidence="7">Hydrolyzes ribosome-free peptidyl-tRNAs (with 1 or more amino acids incorporated), which drop off the ribosome during protein synthesis, or as a result of ribosome stalling.</text>
</comment>
<dbReference type="GO" id="GO:0072344">
    <property type="term" value="P:rescue of stalled ribosome"/>
    <property type="evidence" value="ECO:0007669"/>
    <property type="project" value="UniProtKB-UniRule"/>
</dbReference>
<comment type="caution">
    <text evidence="10">The sequence shown here is derived from an EMBL/GenBank/DDBJ whole genome shotgun (WGS) entry which is preliminary data.</text>
</comment>
<dbReference type="Gene3D" id="3.40.50.1470">
    <property type="entry name" value="Peptidyl-tRNA hydrolase"/>
    <property type="match status" value="1"/>
</dbReference>
<evidence type="ECO:0000256" key="6">
    <source>
        <dbReference type="ARBA" id="ARBA00050038"/>
    </source>
</evidence>
<keyword evidence="4 7" id="KW-0694">RNA-binding</keyword>
<evidence type="ECO:0000313" key="10">
    <source>
        <dbReference type="EMBL" id="EEV18532.1"/>
    </source>
</evidence>
<dbReference type="NCBIfam" id="TIGR00447">
    <property type="entry name" value="pth"/>
    <property type="match status" value="1"/>
</dbReference>
<feature type="binding site" evidence="7">
    <location>
        <position position="63"/>
    </location>
    <ligand>
        <name>tRNA</name>
        <dbReference type="ChEBI" id="CHEBI:17843"/>
    </ligand>
</feature>
<dbReference type="GO" id="GO:0004045">
    <property type="term" value="F:peptidyl-tRNA hydrolase activity"/>
    <property type="evidence" value="ECO:0007669"/>
    <property type="project" value="UniProtKB-UniRule"/>
</dbReference>
<dbReference type="GO" id="GO:0000049">
    <property type="term" value="F:tRNA binding"/>
    <property type="evidence" value="ECO:0007669"/>
    <property type="project" value="UniProtKB-UniRule"/>
</dbReference>
<comment type="subunit">
    <text evidence="7">Monomer.</text>
</comment>
<dbReference type="PANTHER" id="PTHR17224:SF1">
    <property type="entry name" value="PEPTIDYL-TRNA HYDROLASE"/>
    <property type="match status" value="1"/>
</dbReference>
<dbReference type="STRING" id="824.CGRAC_0428"/>
<dbReference type="FunFam" id="3.40.50.1470:FF:000001">
    <property type="entry name" value="Peptidyl-tRNA hydrolase"/>
    <property type="match status" value="1"/>
</dbReference>
<dbReference type="GO" id="GO:0006515">
    <property type="term" value="P:protein quality control for misfolded or incompletely synthesized proteins"/>
    <property type="evidence" value="ECO:0007669"/>
    <property type="project" value="UniProtKB-UniRule"/>
</dbReference>
<keyword evidence="3 7" id="KW-0378">Hydrolase</keyword>
<dbReference type="Pfam" id="PF01195">
    <property type="entry name" value="Pept_tRNA_hydro"/>
    <property type="match status" value="1"/>
</dbReference>
<evidence type="ECO:0000256" key="9">
    <source>
        <dbReference type="RuleBase" id="RU004320"/>
    </source>
</evidence>
<comment type="function">
    <text evidence="7">Catalyzes the release of premature peptidyl moieties from peptidyl-tRNA molecules trapped in stalled 50S ribosomal subunits, and thus maintains levels of free tRNAs and 50S ribosomes.</text>
</comment>
<evidence type="ECO:0000256" key="8">
    <source>
        <dbReference type="RuleBase" id="RU000673"/>
    </source>
</evidence>
<dbReference type="PANTHER" id="PTHR17224">
    <property type="entry name" value="PEPTIDYL-TRNA HYDROLASE"/>
    <property type="match status" value="1"/>
</dbReference>
<dbReference type="GO" id="GO:0005737">
    <property type="term" value="C:cytoplasm"/>
    <property type="evidence" value="ECO:0007669"/>
    <property type="project" value="UniProtKB-SubCell"/>
</dbReference>
<dbReference type="Proteomes" id="UP000005709">
    <property type="component" value="Unassembled WGS sequence"/>
</dbReference>
<evidence type="ECO:0000256" key="4">
    <source>
        <dbReference type="ARBA" id="ARBA00022884"/>
    </source>
</evidence>
<evidence type="ECO:0000256" key="3">
    <source>
        <dbReference type="ARBA" id="ARBA00022801"/>
    </source>
</evidence>
<feature type="site" description="Discriminates between blocked and unblocked aminoacyl-tRNA" evidence="7">
    <location>
        <position position="9"/>
    </location>
</feature>
<dbReference type="SUPFAM" id="SSF53178">
    <property type="entry name" value="Peptidyl-tRNA hydrolase-like"/>
    <property type="match status" value="1"/>
</dbReference>
<keyword evidence="7" id="KW-0963">Cytoplasm</keyword>
<dbReference type="InterPro" id="IPR036416">
    <property type="entry name" value="Pept_tRNA_hydro_sf"/>
</dbReference>
<dbReference type="EC" id="3.1.1.29" evidence="1 7"/>
<gene>
    <name evidence="7 10" type="primary">pth</name>
    <name evidence="10" type="ORF">CAMGR0001_2543</name>
</gene>
<dbReference type="OrthoDB" id="9800507at2"/>
<comment type="similarity">
    <text evidence="5 7 9">Belongs to the PTH family.</text>
</comment>
<feature type="binding site" evidence="7">
    <location>
        <position position="61"/>
    </location>
    <ligand>
        <name>tRNA</name>
        <dbReference type="ChEBI" id="CHEBI:17843"/>
    </ligand>
</feature>
<feature type="site" description="Stabilizes the basic form of H active site to accept a proton" evidence="7">
    <location>
        <position position="86"/>
    </location>
</feature>
<dbReference type="PROSITE" id="PS01195">
    <property type="entry name" value="PEPT_TRNA_HYDROL_1"/>
    <property type="match status" value="1"/>
</dbReference>
<dbReference type="eggNOG" id="COG0193">
    <property type="taxonomic scope" value="Bacteria"/>
</dbReference>
<dbReference type="PROSITE" id="PS01196">
    <property type="entry name" value="PEPT_TRNA_HYDROL_2"/>
    <property type="match status" value="1"/>
</dbReference>
<sequence>MILIAGLGNPAQKYADTRHNVGFMLIDEILKTGGFSELGSSKFQGELFKKGSLLLLKPQTFMNLSGNSVKAVNDFYKPERIIIVHDDIDLDLGAVKFKKGGSSGGHNGIKSIDALIGADYERVRIGVGKKQQDQDAANFVLGNFSESEREKLGEILPYVARAVKELICSDIEQVAQKFTIKKARV</sequence>
<organism evidence="10 11">
    <name type="scientific">Campylobacter gracilis RM3268</name>
    <dbReference type="NCBI Taxonomy" id="553220"/>
    <lineage>
        <taxon>Bacteria</taxon>
        <taxon>Pseudomonadati</taxon>
        <taxon>Campylobacterota</taxon>
        <taxon>Epsilonproteobacteria</taxon>
        <taxon>Campylobacterales</taxon>
        <taxon>Campylobacteraceae</taxon>
        <taxon>Campylobacter</taxon>
    </lineage>
</organism>
<dbReference type="EMBL" id="ACYG01000009">
    <property type="protein sequence ID" value="EEV18532.1"/>
    <property type="molecule type" value="Genomic_DNA"/>
</dbReference>
<dbReference type="InterPro" id="IPR001328">
    <property type="entry name" value="Pept_tRNA_hydro"/>
</dbReference>
<comment type="catalytic activity">
    <reaction evidence="7 8">
        <text>an N-acyl-L-alpha-aminoacyl-tRNA + H2O = an N-acyl-L-amino acid + a tRNA + H(+)</text>
        <dbReference type="Rhea" id="RHEA:54448"/>
        <dbReference type="Rhea" id="RHEA-COMP:10123"/>
        <dbReference type="Rhea" id="RHEA-COMP:13883"/>
        <dbReference type="ChEBI" id="CHEBI:15377"/>
        <dbReference type="ChEBI" id="CHEBI:15378"/>
        <dbReference type="ChEBI" id="CHEBI:59874"/>
        <dbReference type="ChEBI" id="CHEBI:78442"/>
        <dbReference type="ChEBI" id="CHEBI:138191"/>
        <dbReference type="EC" id="3.1.1.29"/>
    </reaction>
</comment>
<evidence type="ECO:0000256" key="1">
    <source>
        <dbReference type="ARBA" id="ARBA00013260"/>
    </source>
</evidence>
<keyword evidence="11" id="KW-1185">Reference proteome</keyword>
<proteinExistence type="inferred from homology"/>
<evidence type="ECO:0000256" key="7">
    <source>
        <dbReference type="HAMAP-Rule" id="MF_00083"/>
    </source>
</evidence>
<protein>
    <recommendedName>
        <fullName evidence="6 7">Peptidyl-tRNA hydrolase</fullName>
        <shortName evidence="7">Pth</shortName>
        <ecNumber evidence="1 7">3.1.1.29</ecNumber>
    </recommendedName>
</protein>
<reference evidence="10 11" key="1">
    <citation type="submission" date="2009-07" db="EMBL/GenBank/DDBJ databases">
        <authorList>
            <person name="Madupu R."/>
            <person name="Sebastian Y."/>
            <person name="Durkin A.S."/>
            <person name="Torralba M."/>
            <person name="Methe B."/>
            <person name="Sutton G.G."/>
            <person name="Strausberg R.L."/>
            <person name="Nelson K.E."/>
        </authorList>
    </citation>
    <scope>NUCLEOTIDE SEQUENCE [LARGE SCALE GENOMIC DNA]</scope>
    <source>
        <strain evidence="10 11">RM3268</strain>
    </source>
</reference>
<feature type="binding site" evidence="7">
    <location>
        <position position="14"/>
    </location>
    <ligand>
        <name>tRNA</name>
        <dbReference type="ChEBI" id="CHEBI:17843"/>
    </ligand>
</feature>
<name>C8PEQ4_9BACT</name>
<dbReference type="InterPro" id="IPR018171">
    <property type="entry name" value="Pept_tRNA_hydro_CS"/>
</dbReference>
<feature type="active site" description="Proton acceptor" evidence="7">
    <location>
        <position position="19"/>
    </location>
</feature>
<keyword evidence="2 7" id="KW-0820">tRNA-binding</keyword>
<dbReference type="CDD" id="cd00462">
    <property type="entry name" value="PTH"/>
    <property type="match status" value="1"/>
</dbReference>
<evidence type="ECO:0000256" key="2">
    <source>
        <dbReference type="ARBA" id="ARBA00022555"/>
    </source>
</evidence>
<evidence type="ECO:0000313" key="11">
    <source>
        <dbReference type="Proteomes" id="UP000005709"/>
    </source>
</evidence>
<dbReference type="AlphaFoldDB" id="C8PEQ4"/>